<dbReference type="GO" id="GO:0005975">
    <property type="term" value="P:carbohydrate metabolic process"/>
    <property type="evidence" value="ECO:0007669"/>
    <property type="project" value="InterPro"/>
</dbReference>
<dbReference type="RefSeq" id="WP_012200673.1">
    <property type="nucleotide sequence ID" value="NC_010001.1"/>
</dbReference>
<evidence type="ECO:0000313" key="1">
    <source>
        <dbReference type="EMBL" id="ABX43021.1"/>
    </source>
</evidence>
<dbReference type="HOGENOM" id="CLU_990098_0_0_9"/>
<reference evidence="2" key="1">
    <citation type="submission" date="2007-11" db="EMBL/GenBank/DDBJ databases">
        <title>Complete genome sequence of Clostridium phytofermentans ISDg.</title>
        <authorList>
            <person name="Leschine S.B."/>
            <person name="Warnick T.A."/>
            <person name="Blanchard J.L."/>
            <person name="Schnell D.J."/>
            <person name="Petit E.L."/>
            <person name="LaTouf W.G."/>
            <person name="Copeland A."/>
            <person name="Lucas S."/>
            <person name="Lapidus A."/>
            <person name="Barry K."/>
            <person name="Glavina del Rio T."/>
            <person name="Dalin E."/>
            <person name="Tice H."/>
            <person name="Pitluck S."/>
            <person name="Kiss H."/>
            <person name="Brettin T."/>
            <person name="Bruce D."/>
            <person name="Detter J.C."/>
            <person name="Han C."/>
            <person name="Kuske C."/>
            <person name="Schmutz J."/>
            <person name="Larimer F."/>
            <person name="Land M."/>
            <person name="Hauser L."/>
            <person name="Kyrpides N."/>
            <person name="Kim E.A."/>
            <person name="Richardson P."/>
        </authorList>
    </citation>
    <scope>NUCLEOTIDE SEQUENCE [LARGE SCALE GENOMIC DNA]</scope>
    <source>
        <strain evidence="2">ATCC 700394 / DSM 18823 / ISDg</strain>
    </source>
</reference>
<dbReference type="OrthoDB" id="9795355at2"/>
<dbReference type="GO" id="GO:0016853">
    <property type="term" value="F:isomerase activity"/>
    <property type="evidence" value="ECO:0007669"/>
    <property type="project" value="InterPro"/>
</dbReference>
<organism evidence="1 2">
    <name type="scientific">Lachnoclostridium phytofermentans (strain ATCC 700394 / DSM 18823 / ISDg)</name>
    <name type="common">Clostridium phytofermentans</name>
    <dbReference type="NCBI Taxonomy" id="357809"/>
    <lineage>
        <taxon>Bacteria</taxon>
        <taxon>Bacillati</taxon>
        <taxon>Bacillota</taxon>
        <taxon>Clostridia</taxon>
        <taxon>Lachnospirales</taxon>
        <taxon>Lachnospiraceae</taxon>
    </lineage>
</organism>
<dbReference type="AlphaFoldDB" id="A9KN10"/>
<protein>
    <submittedName>
        <fullName evidence="1">Aldose 1-epimerase</fullName>
    </submittedName>
</protein>
<sequence length="306" mass="35348">MIKQTIRNNQTTYYISNDDISIWINPSDGMNLYEILYQRKPLIKFYEDRLVEDKTCSVMTLFPTPNRIRDGVFDFEGTKYHGKNHGFVKHANFQVTNLLESEQGGTIEATLTILPEDNNIYYQAFPFTCTLTLRITLAGTTITYDYSVRNLDSKILPYGIAIHPFFEKQGEDVSIQVFADSYMENDSYRLPTGRIMKAIGEFDLNKQTQVNSLLLDHVYTNIRKQPCALIHYSDKTVSLQTSEEFKKLVVYTPENSPFFCLENQTCSTDAINLYHKGFVEESSLICLKPQEQKEGRIQIDILPKDF</sequence>
<proteinExistence type="predicted"/>
<dbReference type="eggNOG" id="COG2017">
    <property type="taxonomic scope" value="Bacteria"/>
</dbReference>
<dbReference type="Pfam" id="PF01263">
    <property type="entry name" value="Aldose_epim"/>
    <property type="match status" value="1"/>
</dbReference>
<dbReference type="STRING" id="357809.Cphy_2660"/>
<dbReference type="SUPFAM" id="SSF74650">
    <property type="entry name" value="Galactose mutarotase-like"/>
    <property type="match status" value="1"/>
</dbReference>
<dbReference type="InterPro" id="IPR008183">
    <property type="entry name" value="Aldose_1/G6P_1-epimerase"/>
</dbReference>
<dbReference type="InterPro" id="IPR011013">
    <property type="entry name" value="Gal_mutarotase_sf_dom"/>
</dbReference>
<keyword evidence="2" id="KW-1185">Reference proteome</keyword>
<accession>A9KN10</accession>
<evidence type="ECO:0000313" key="2">
    <source>
        <dbReference type="Proteomes" id="UP000000370"/>
    </source>
</evidence>
<dbReference type="KEGG" id="cpy:Cphy_2660"/>
<dbReference type="Proteomes" id="UP000000370">
    <property type="component" value="Chromosome"/>
</dbReference>
<name>A9KN10_LACP7</name>
<gene>
    <name evidence="1" type="ordered locus">Cphy_2660</name>
</gene>
<dbReference type="CDD" id="cd01081">
    <property type="entry name" value="Aldose_epim"/>
    <property type="match status" value="1"/>
</dbReference>
<dbReference type="Gene3D" id="2.70.98.10">
    <property type="match status" value="1"/>
</dbReference>
<dbReference type="InterPro" id="IPR014718">
    <property type="entry name" value="GH-type_carb-bd"/>
</dbReference>
<dbReference type="EMBL" id="CP000885">
    <property type="protein sequence ID" value="ABX43021.1"/>
    <property type="molecule type" value="Genomic_DNA"/>
</dbReference>
<dbReference type="GO" id="GO:0030246">
    <property type="term" value="F:carbohydrate binding"/>
    <property type="evidence" value="ECO:0007669"/>
    <property type="project" value="InterPro"/>
</dbReference>